<evidence type="ECO:0000256" key="6">
    <source>
        <dbReference type="ARBA" id="ARBA00023136"/>
    </source>
</evidence>
<reference evidence="10 11" key="1">
    <citation type="submission" date="2017-11" db="EMBL/GenBank/DDBJ databases">
        <title>Genomic Encyclopedia of Archaeal and Bacterial Type Strains, Phase II (KMG-II): From Individual Species to Whole Genera.</title>
        <authorList>
            <person name="Goeker M."/>
        </authorList>
    </citation>
    <scope>NUCLEOTIDE SEQUENCE [LARGE SCALE GENOMIC DNA]</scope>
    <source>
        <strain evidence="10 11">DSM 25625</strain>
    </source>
</reference>
<dbReference type="PROSITE" id="PS50928">
    <property type="entry name" value="ABC_TM1"/>
    <property type="match status" value="1"/>
</dbReference>
<dbReference type="InterPro" id="IPR000515">
    <property type="entry name" value="MetI-like"/>
</dbReference>
<evidence type="ECO:0000256" key="5">
    <source>
        <dbReference type="ARBA" id="ARBA00022989"/>
    </source>
</evidence>
<evidence type="ECO:0000256" key="4">
    <source>
        <dbReference type="ARBA" id="ARBA00022692"/>
    </source>
</evidence>
<proteinExistence type="inferred from homology"/>
<dbReference type="InterPro" id="IPR035906">
    <property type="entry name" value="MetI-like_sf"/>
</dbReference>
<organism evidence="10 11">
    <name type="scientific">Compostimonas suwonensis</name>
    <dbReference type="NCBI Taxonomy" id="1048394"/>
    <lineage>
        <taxon>Bacteria</taxon>
        <taxon>Bacillati</taxon>
        <taxon>Actinomycetota</taxon>
        <taxon>Actinomycetes</taxon>
        <taxon>Micrococcales</taxon>
        <taxon>Microbacteriaceae</taxon>
        <taxon>Compostimonas</taxon>
    </lineage>
</organism>
<evidence type="ECO:0000313" key="10">
    <source>
        <dbReference type="EMBL" id="PJJ65639.1"/>
    </source>
</evidence>
<keyword evidence="11" id="KW-1185">Reference proteome</keyword>
<keyword evidence="4 7" id="KW-0812">Transmembrane</keyword>
<dbReference type="AlphaFoldDB" id="A0A2M9C565"/>
<comment type="similarity">
    <text evidence="7">Belongs to the binding-protein-dependent transport system permease family.</text>
</comment>
<evidence type="ECO:0000259" key="9">
    <source>
        <dbReference type="PROSITE" id="PS50928"/>
    </source>
</evidence>
<feature type="transmembrane region" description="Helical" evidence="7">
    <location>
        <begin position="271"/>
        <end position="294"/>
    </location>
</feature>
<evidence type="ECO:0000256" key="1">
    <source>
        <dbReference type="ARBA" id="ARBA00004651"/>
    </source>
</evidence>
<dbReference type="PANTHER" id="PTHR43744:SF8">
    <property type="entry name" value="SN-GLYCEROL-3-PHOSPHATE TRANSPORT SYSTEM PERMEASE PROTEIN UGPE"/>
    <property type="match status" value="1"/>
</dbReference>
<keyword evidence="5 7" id="KW-1133">Transmembrane helix</keyword>
<dbReference type="SUPFAM" id="SSF161098">
    <property type="entry name" value="MetI-like"/>
    <property type="match status" value="1"/>
</dbReference>
<protein>
    <submittedName>
        <fullName evidence="10">Raffinose/stachyose/melibiose transport system permease protein</fullName>
    </submittedName>
</protein>
<feature type="transmembrane region" description="Helical" evidence="7">
    <location>
        <begin position="102"/>
        <end position="120"/>
    </location>
</feature>
<name>A0A2M9C565_9MICO</name>
<dbReference type="CDD" id="cd06261">
    <property type="entry name" value="TM_PBP2"/>
    <property type="match status" value="1"/>
</dbReference>
<comment type="caution">
    <text evidence="10">The sequence shown here is derived from an EMBL/GenBank/DDBJ whole genome shotgun (WGS) entry which is preliminary data.</text>
</comment>
<dbReference type="EMBL" id="PGFB01000001">
    <property type="protein sequence ID" value="PJJ65639.1"/>
    <property type="molecule type" value="Genomic_DNA"/>
</dbReference>
<evidence type="ECO:0000256" key="8">
    <source>
        <dbReference type="SAM" id="MobiDB-lite"/>
    </source>
</evidence>
<sequence length="304" mass="32843">MTTTDTLPPVDRTVGEGSDDGRRRRRRSVDDNPLRMIITAGPDRWVIYGLLIVMGVVFAFPLYAAVAKSLQGFGIENYISLIAEPVGGVPILLTYVNSFAIGALHAVLVVAISATAGYALSKIAFRGRELAFALILLFLAVPGTALLIPVFHITDQLGLFNSYLGVALPEAVLTIPFGVLLMRNYGRTIDDALIEAAELDGAGHLRIFWNVFVPLSRPVIANLVVLCFIWSLQDFLWPSMLFTDPSITTAAQSVASFANALGRSPEDFGRYNASLVLLAIPAVLFVLFGLRFIVNGLTSGSTKD</sequence>
<dbReference type="Proteomes" id="UP000230161">
    <property type="component" value="Unassembled WGS sequence"/>
</dbReference>
<comment type="subcellular location">
    <subcellularLocation>
        <location evidence="1 7">Cell membrane</location>
        <topology evidence="1 7">Multi-pass membrane protein</topology>
    </subcellularLocation>
</comment>
<accession>A0A2M9C565</accession>
<evidence type="ECO:0000313" key="11">
    <source>
        <dbReference type="Proteomes" id="UP000230161"/>
    </source>
</evidence>
<dbReference type="GO" id="GO:0005886">
    <property type="term" value="C:plasma membrane"/>
    <property type="evidence" value="ECO:0007669"/>
    <property type="project" value="UniProtKB-SubCell"/>
</dbReference>
<dbReference type="RefSeq" id="WP_211294423.1">
    <property type="nucleotide sequence ID" value="NZ_PGFB01000001.1"/>
</dbReference>
<keyword evidence="3" id="KW-1003">Cell membrane</keyword>
<feature type="region of interest" description="Disordered" evidence="8">
    <location>
        <begin position="1"/>
        <end position="26"/>
    </location>
</feature>
<evidence type="ECO:0000256" key="7">
    <source>
        <dbReference type="RuleBase" id="RU363032"/>
    </source>
</evidence>
<gene>
    <name evidence="10" type="ORF">CLV54_0676</name>
</gene>
<feature type="transmembrane region" description="Helical" evidence="7">
    <location>
        <begin position="45"/>
        <end position="66"/>
    </location>
</feature>
<dbReference type="Gene3D" id="1.10.3720.10">
    <property type="entry name" value="MetI-like"/>
    <property type="match status" value="1"/>
</dbReference>
<feature type="domain" description="ABC transmembrane type-1" evidence="9">
    <location>
        <begin position="95"/>
        <end position="289"/>
    </location>
</feature>
<evidence type="ECO:0000256" key="3">
    <source>
        <dbReference type="ARBA" id="ARBA00022475"/>
    </source>
</evidence>
<dbReference type="PANTHER" id="PTHR43744">
    <property type="entry name" value="ABC TRANSPORTER PERMEASE PROTEIN MG189-RELATED-RELATED"/>
    <property type="match status" value="1"/>
</dbReference>
<feature type="transmembrane region" description="Helical" evidence="7">
    <location>
        <begin position="132"/>
        <end position="151"/>
    </location>
</feature>
<keyword evidence="6 7" id="KW-0472">Membrane</keyword>
<feature type="transmembrane region" description="Helical" evidence="7">
    <location>
        <begin position="163"/>
        <end position="186"/>
    </location>
</feature>
<keyword evidence="2 7" id="KW-0813">Transport</keyword>
<dbReference type="GO" id="GO:0055085">
    <property type="term" value="P:transmembrane transport"/>
    <property type="evidence" value="ECO:0007669"/>
    <property type="project" value="InterPro"/>
</dbReference>
<evidence type="ECO:0000256" key="2">
    <source>
        <dbReference type="ARBA" id="ARBA00022448"/>
    </source>
</evidence>
<dbReference type="Pfam" id="PF00528">
    <property type="entry name" value="BPD_transp_1"/>
    <property type="match status" value="1"/>
</dbReference>
<feature type="transmembrane region" description="Helical" evidence="7">
    <location>
        <begin position="207"/>
        <end position="232"/>
    </location>
</feature>